<sequence length="195" mass="21765">MGPGHTFKFDETEILTSVNRVSREPLESWFSGQQSIDKCNYHAVPYSVLRFCLGKIASHAQVTSTPVDNEPNGRVIVTSGIDIGDEITAINDSELRTQYGRMLWKLLLQDAQCTAIIKSDNGRLSIASMTLREEYHRMTSSKIQNWLSAALLDGPLGDFAEGFMFHVALNSDHDALYISCCDDDGLARYWKTPEG</sequence>
<evidence type="ECO:0000313" key="1">
    <source>
        <dbReference type="EMBL" id="VDM00026.1"/>
    </source>
</evidence>
<keyword evidence="2" id="KW-1185">Reference proteome</keyword>
<accession>A0A183TAZ2</accession>
<name>A0A183TAZ2_SCHSO</name>
<dbReference type="WBParaSite" id="SSLN_0001415501-mRNA-1">
    <property type="protein sequence ID" value="SSLN_0001415501-mRNA-1"/>
    <property type="gene ID" value="SSLN_0001415501"/>
</dbReference>
<dbReference type="Proteomes" id="UP000275846">
    <property type="component" value="Unassembled WGS sequence"/>
</dbReference>
<dbReference type="OrthoDB" id="10581226at2759"/>
<dbReference type="AlphaFoldDB" id="A0A183TAZ2"/>
<protein>
    <submittedName>
        <fullName evidence="3">SET domain-containing protein</fullName>
    </submittedName>
</protein>
<reference evidence="3" key="1">
    <citation type="submission" date="2016-06" db="UniProtKB">
        <authorList>
            <consortium name="WormBaseParasite"/>
        </authorList>
    </citation>
    <scope>IDENTIFICATION</scope>
</reference>
<dbReference type="EMBL" id="UYSU01038241">
    <property type="protein sequence ID" value="VDM00026.1"/>
    <property type="molecule type" value="Genomic_DNA"/>
</dbReference>
<evidence type="ECO:0000313" key="2">
    <source>
        <dbReference type="Proteomes" id="UP000275846"/>
    </source>
</evidence>
<proteinExistence type="predicted"/>
<gene>
    <name evidence="1" type="ORF">SSLN_LOCUS13640</name>
</gene>
<organism evidence="3">
    <name type="scientific">Schistocephalus solidus</name>
    <name type="common">Tapeworm</name>
    <dbReference type="NCBI Taxonomy" id="70667"/>
    <lineage>
        <taxon>Eukaryota</taxon>
        <taxon>Metazoa</taxon>
        <taxon>Spiralia</taxon>
        <taxon>Lophotrochozoa</taxon>
        <taxon>Platyhelminthes</taxon>
        <taxon>Cestoda</taxon>
        <taxon>Eucestoda</taxon>
        <taxon>Diphyllobothriidea</taxon>
        <taxon>Diphyllobothriidae</taxon>
        <taxon>Schistocephalus</taxon>
    </lineage>
</organism>
<reference evidence="1 2" key="2">
    <citation type="submission" date="2018-11" db="EMBL/GenBank/DDBJ databases">
        <authorList>
            <consortium name="Pathogen Informatics"/>
        </authorList>
    </citation>
    <scope>NUCLEOTIDE SEQUENCE [LARGE SCALE GENOMIC DNA]</scope>
    <source>
        <strain evidence="1 2">NST_G2</strain>
    </source>
</reference>
<evidence type="ECO:0000313" key="3">
    <source>
        <dbReference type="WBParaSite" id="SSLN_0001415501-mRNA-1"/>
    </source>
</evidence>